<dbReference type="CDD" id="cd01276">
    <property type="entry name" value="PKCI_related"/>
    <property type="match status" value="1"/>
</dbReference>
<dbReference type="RefSeq" id="WP_275565808.1">
    <property type="nucleotide sequence ID" value="NZ_JARGYC010000004.1"/>
</dbReference>
<dbReference type="EMBL" id="JARGYC010000004">
    <property type="protein sequence ID" value="MDF0599665.1"/>
    <property type="molecule type" value="Genomic_DNA"/>
</dbReference>
<dbReference type="InterPro" id="IPR036265">
    <property type="entry name" value="HIT-like_sf"/>
</dbReference>
<evidence type="ECO:0000256" key="1">
    <source>
        <dbReference type="PIRSR" id="PIRSR601310-1"/>
    </source>
</evidence>
<evidence type="ECO:0000313" key="6">
    <source>
        <dbReference type="Proteomes" id="UP001220964"/>
    </source>
</evidence>
<sequence length="123" mass="13686">MGYQYDDQNIFAKILRGEIPSEPLLETEHALAFEDIRPQAPTHVLVIPKGPYVCYDHFAQEATDAEIVDFTRAVGEVCRRLGLERSGWRLIANAGADAVQEVPHMHVHILAGRPLGRMLEPAG</sequence>
<dbReference type="PROSITE" id="PS00892">
    <property type="entry name" value="HIT_1"/>
    <property type="match status" value="1"/>
</dbReference>
<keyword evidence="6" id="KW-1185">Reference proteome</keyword>
<dbReference type="PRINTS" id="PR00332">
    <property type="entry name" value="HISTRIAD"/>
</dbReference>
<evidence type="ECO:0000259" key="4">
    <source>
        <dbReference type="PROSITE" id="PS51084"/>
    </source>
</evidence>
<evidence type="ECO:0000256" key="2">
    <source>
        <dbReference type="PIRSR" id="PIRSR601310-3"/>
    </source>
</evidence>
<feature type="active site" description="Tele-AMP-histidine intermediate" evidence="1">
    <location>
        <position position="106"/>
    </location>
</feature>
<dbReference type="InterPro" id="IPR011146">
    <property type="entry name" value="HIT-like"/>
</dbReference>
<reference evidence="5" key="1">
    <citation type="submission" date="2023-03" db="EMBL/GenBank/DDBJ databases">
        <title>Multiphase analysis and comparison of six strains from genera Psychromarinibacter, Lutimaribacter, and Maritimibacter, including a novel species: Psychromarinibacter sediminicola sp. nov.</title>
        <authorList>
            <person name="Wang Y.-H."/>
            <person name="Ye M.-Q."/>
            <person name="Du Z.-J."/>
        </authorList>
    </citation>
    <scope>NUCLEOTIDE SEQUENCE</scope>
    <source>
        <strain evidence="5">C21-152</strain>
    </source>
</reference>
<dbReference type="PANTHER" id="PTHR23089">
    <property type="entry name" value="HISTIDINE TRIAD HIT PROTEIN"/>
    <property type="match status" value="1"/>
</dbReference>
<feature type="domain" description="HIT" evidence="4">
    <location>
        <begin position="10"/>
        <end position="120"/>
    </location>
</feature>
<dbReference type="Proteomes" id="UP001220964">
    <property type="component" value="Unassembled WGS sequence"/>
</dbReference>
<dbReference type="InterPro" id="IPR019808">
    <property type="entry name" value="Histidine_triad_CS"/>
</dbReference>
<evidence type="ECO:0000256" key="3">
    <source>
        <dbReference type="PROSITE-ProRule" id="PRU00464"/>
    </source>
</evidence>
<dbReference type="Pfam" id="PF01230">
    <property type="entry name" value="HIT"/>
    <property type="match status" value="1"/>
</dbReference>
<dbReference type="GO" id="GO:0003824">
    <property type="term" value="F:catalytic activity"/>
    <property type="evidence" value="ECO:0007669"/>
    <property type="project" value="InterPro"/>
</dbReference>
<dbReference type="InterPro" id="IPR001310">
    <property type="entry name" value="Histidine_triad_HIT"/>
</dbReference>
<comment type="caution">
    <text evidence="5">The sequence shown here is derived from an EMBL/GenBank/DDBJ whole genome shotgun (WGS) entry which is preliminary data.</text>
</comment>
<dbReference type="SUPFAM" id="SSF54197">
    <property type="entry name" value="HIT-like"/>
    <property type="match status" value="1"/>
</dbReference>
<feature type="short sequence motif" description="Histidine triad motif" evidence="2 3">
    <location>
        <begin position="104"/>
        <end position="108"/>
    </location>
</feature>
<dbReference type="Gene3D" id="3.30.428.10">
    <property type="entry name" value="HIT-like"/>
    <property type="match status" value="1"/>
</dbReference>
<dbReference type="PROSITE" id="PS51084">
    <property type="entry name" value="HIT_2"/>
    <property type="match status" value="1"/>
</dbReference>
<proteinExistence type="predicted"/>
<gene>
    <name evidence="5" type="ORF">P1J78_02865</name>
</gene>
<accession>A0AAE3T8M7</accession>
<dbReference type="AlphaFoldDB" id="A0AAE3T8M7"/>
<organism evidence="5 6">
    <name type="scientific">Psychromarinibacter sediminicola</name>
    <dbReference type="NCBI Taxonomy" id="3033385"/>
    <lineage>
        <taxon>Bacteria</taxon>
        <taxon>Pseudomonadati</taxon>
        <taxon>Pseudomonadota</taxon>
        <taxon>Alphaproteobacteria</taxon>
        <taxon>Rhodobacterales</taxon>
        <taxon>Paracoccaceae</taxon>
        <taxon>Psychromarinibacter</taxon>
    </lineage>
</organism>
<name>A0AAE3T8M7_9RHOB</name>
<protein>
    <submittedName>
        <fullName evidence="5">Histidine triad nucleotide-binding protein</fullName>
    </submittedName>
</protein>
<evidence type="ECO:0000313" key="5">
    <source>
        <dbReference type="EMBL" id="MDF0599665.1"/>
    </source>
</evidence>